<reference evidence="3 4" key="1">
    <citation type="journal article" date="2020" name="Genome Biol. Evol.">
        <title>Comparative genomics of strictly vertically transmitted, feminizing microsporidia endosymbionts of amphipod crustaceans.</title>
        <authorList>
            <person name="Cormier A."/>
            <person name="Chebbi M.A."/>
            <person name="Giraud I."/>
            <person name="Wattier R."/>
            <person name="Teixeira M."/>
            <person name="Gilbert C."/>
            <person name="Rigaud T."/>
            <person name="Cordaux R."/>
        </authorList>
    </citation>
    <scope>NUCLEOTIDE SEQUENCE [LARGE SCALE GENOMIC DNA]</scope>
    <source>
        <strain evidence="3 4">Ou3-Ou53</strain>
    </source>
</reference>
<dbReference type="EMBL" id="SBJO01000002">
    <property type="protein sequence ID" value="KAF9765017.1"/>
    <property type="molecule type" value="Genomic_DNA"/>
</dbReference>
<feature type="transmembrane region" description="Helical" evidence="2">
    <location>
        <begin position="586"/>
        <end position="612"/>
    </location>
</feature>
<evidence type="ECO:0000256" key="2">
    <source>
        <dbReference type="SAM" id="Phobius"/>
    </source>
</evidence>
<gene>
    <name evidence="3" type="ORF">NGRA_0054</name>
</gene>
<keyword evidence="4" id="KW-1185">Reference proteome</keyword>
<proteinExistence type="predicted"/>
<dbReference type="OrthoDB" id="6624814at2759"/>
<keyword evidence="2" id="KW-0812">Transmembrane</keyword>
<organism evidence="3 4">
    <name type="scientific">Nosema granulosis</name>
    <dbReference type="NCBI Taxonomy" id="83296"/>
    <lineage>
        <taxon>Eukaryota</taxon>
        <taxon>Fungi</taxon>
        <taxon>Fungi incertae sedis</taxon>
        <taxon>Microsporidia</taxon>
        <taxon>Nosematidae</taxon>
        <taxon>Nosema</taxon>
    </lineage>
</organism>
<feature type="region of interest" description="Disordered" evidence="1">
    <location>
        <begin position="307"/>
        <end position="363"/>
    </location>
</feature>
<keyword evidence="2" id="KW-0472">Membrane</keyword>
<feature type="compositionally biased region" description="Basic and acidic residues" evidence="1">
    <location>
        <begin position="307"/>
        <end position="361"/>
    </location>
</feature>
<dbReference type="AlphaFoldDB" id="A0A9P6H1L1"/>
<keyword evidence="2" id="KW-1133">Transmembrane helix</keyword>
<evidence type="ECO:0000313" key="3">
    <source>
        <dbReference type="EMBL" id="KAF9765017.1"/>
    </source>
</evidence>
<evidence type="ECO:0000256" key="1">
    <source>
        <dbReference type="SAM" id="MobiDB-lite"/>
    </source>
</evidence>
<protein>
    <submittedName>
        <fullName evidence="3">Uncharacterized protein</fullName>
    </submittedName>
</protein>
<comment type="caution">
    <text evidence="3">The sequence shown here is derived from an EMBL/GenBank/DDBJ whole genome shotgun (WGS) entry which is preliminary data.</text>
</comment>
<dbReference type="Proteomes" id="UP000740883">
    <property type="component" value="Unassembled WGS sequence"/>
</dbReference>
<sequence>MLSILTFILRIICTEELVQNDSYIFYLVSDNLIENVEIESSKNEYIIAFEQNRGGFITLEKSGPVDGTKIPVLYKITVIKTCESSGFSTTLSFVGENGDKAFYCILNTSDKDCVSFLKDYQDSTTEIQTQKINFIQNDGEVVSVAIVSNSDEKTKNLVDNLRYSNVRWYMDHFVTNIDTYEMEKKKFYVNNQTIRFPKDIYVGLKHVFNTSWTNIQYLKINMDAGLTHDNYVESEDNLDFKKKTNFSQNVLFNLSSVINTVKSDIKIGPHEEKELKKKVNVKNISDFFKKKDIFDYFEIENKRPKPKENLKKKEKQNNENDEKSTDEKSTDEKSTDEKSTDEKSTDEKSTDESKENDKSGEGVKFLKNTAEGQLLPVMSKEPEKQKEKNLFMNKYGIDLIFYFRFMIKEYFIRYLELNDLAFSNSYKCDKSIVNDLKSFDMDEIHVLKKIFSAISNQNITNDKLKTVLEMKDGLGFSKIISDLNIVKAYLYNILKNVRRFVNKHKDASDPQSLKLYNLGLTYFVLDLELDLMKCEECLKKWSQISNFYKKKNIQTVGELIDKVLLEDDVDTKEPVEDKEKDFEFSIVLLVIINLTFGFLGFCLIWAIFKFFYKSYRQRFRIN</sequence>
<name>A0A9P6H1L1_9MICR</name>
<accession>A0A9P6H1L1</accession>
<evidence type="ECO:0000313" key="4">
    <source>
        <dbReference type="Proteomes" id="UP000740883"/>
    </source>
</evidence>